<dbReference type="InterPro" id="IPR036259">
    <property type="entry name" value="MFS_trans_sf"/>
</dbReference>
<dbReference type="OrthoDB" id="2428527at2759"/>
<feature type="transmembrane region" description="Helical" evidence="5">
    <location>
        <begin position="39"/>
        <end position="57"/>
    </location>
</feature>
<evidence type="ECO:0000256" key="1">
    <source>
        <dbReference type="ARBA" id="ARBA00004141"/>
    </source>
</evidence>
<dbReference type="Proteomes" id="UP000504637">
    <property type="component" value="Unplaced"/>
</dbReference>
<organism evidence="8">
    <name type="scientific">Dissoconium aciculare CBS 342.82</name>
    <dbReference type="NCBI Taxonomy" id="1314786"/>
    <lineage>
        <taxon>Eukaryota</taxon>
        <taxon>Fungi</taxon>
        <taxon>Dikarya</taxon>
        <taxon>Ascomycota</taxon>
        <taxon>Pezizomycotina</taxon>
        <taxon>Dothideomycetes</taxon>
        <taxon>Dothideomycetidae</taxon>
        <taxon>Mycosphaerellales</taxon>
        <taxon>Dissoconiaceae</taxon>
        <taxon>Dissoconium</taxon>
    </lineage>
</organism>
<feature type="transmembrane region" description="Helical" evidence="5">
    <location>
        <begin position="274"/>
        <end position="298"/>
    </location>
</feature>
<evidence type="ECO:0000313" key="7">
    <source>
        <dbReference type="Proteomes" id="UP000504637"/>
    </source>
</evidence>
<dbReference type="Pfam" id="PF07690">
    <property type="entry name" value="MFS_1"/>
    <property type="match status" value="1"/>
</dbReference>
<dbReference type="PROSITE" id="PS50850">
    <property type="entry name" value="MFS"/>
    <property type="match status" value="1"/>
</dbReference>
<evidence type="ECO:0000313" key="8">
    <source>
        <dbReference type="RefSeq" id="XP_033462927.1"/>
    </source>
</evidence>
<dbReference type="GO" id="GO:0022857">
    <property type="term" value="F:transmembrane transporter activity"/>
    <property type="evidence" value="ECO:0007669"/>
    <property type="project" value="InterPro"/>
</dbReference>
<feature type="transmembrane region" description="Helical" evidence="5">
    <location>
        <begin position="204"/>
        <end position="223"/>
    </location>
</feature>
<feature type="transmembrane region" description="Helical" evidence="5">
    <location>
        <begin position="100"/>
        <end position="121"/>
    </location>
</feature>
<dbReference type="GO" id="GO:0016020">
    <property type="term" value="C:membrane"/>
    <property type="evidence" value="ECO:0007669"/>
    <property type="project" value="UniProtKB-SubCell"/>
</dbReference>
<evidence type="ECO:0000256" key="3">
    <source>
        <dbReference type="ARBA" id="ARBA00022989"/>
    </source>
</evidence>
<evidence type="ECO:0000256" key="2">
    <source>
        <dbReference type="ARBA" id="ARBA00022692"/>
    </source>
</evidence>
<feature type="transmembrane region" description="Helical" evidence="5">
    <location>
        <begin position="440"/>
        <end position="459"/>
    </location>
</feature>
<dbReference type="PANTHER" id="PTHR42718:SF1">
    <property type="entry name" value="LOW AFFINITY AMMONIUM TRANSPORTER"/>
    <property type="match status" value="1"/>
</dbReference>
<reference evidence="8" key="1">
    <citation type="submission" date="2020-01" db="EMBL/GenBank/DDBJ databases">
        <authorList>
            <consortium name="DOE Joint Genome Institute"/>
            <person name="Haridas S."/>
            <person name="Albert R."/>
            <person name="Binder M."/>
            <person name="Bloem J."/>
            <person name="Labutti K."/>
            <person name="Salamov A."/>
            <person name="Andreopoulos B."/>
            <person name="Baker S.E."/>
            <person name="Barry K."/>
            <person name="Bills G."/>
            <person name="Bluhm B.H."/>
            <person name="Cannon C."/>
            <person name="Castanera R."/>
            <person name="Culley D.E."/>
            <person name="Daum C."/>
            <person name="Ezra D."/>
            <person name="Gonzalez J.B."/>
            <person name="Henrissat B."/>
            <person name="Kuo A."/>
            <person name="Liang C."/>
            <person name="Lipzen A."/>
            <person name="Lutzoni F."/>
            <person name="Magnuson J."/>
            <person name="Mondo S."/>
            <person name="Nolan M."/>
            <person name="Ohm R."/>
            <person name="Pangilinan J."/>
            <person name="Park H.-J."/>
            <person name="Ramirez L."/>
            <person name="Alfaro M."/>
            <person name="Sun H."/>
            <person name="Tritt A."/>
            <person name="Yoshinaga Y."/>
            <person name="Zwiers L.-H."/>
            <person name="Turgeon B.G."/>
            <person name="Goodwin S.B."/>
            <person name="Spatafora J.W."/>
            <person name="Crous P.W."/>
            <person name="Grigoriev I.V."/>
        </authorList>
    </citation>
    <scope>NUCLEOTIDE SEQUENCE</scope>
    <source>
        <strain evidence="8">CBS 342.82</strain>
    </source>
</reference>
<dbReference type="PANTHER" id="PTHR42718">
    <property type="entry name" value="MAJOR FACILITATOR SUPERFAMILY MULTIDRUG TRANSPORTER MFSC"/>
    <property type="match status" value="1"/>
</dbReference>
<name>A0A6J3MCZ1_9PEZI</name>
<dbReference type="CDD" id="cd17476">
    <property type="entry name" value="MFS_Amf1_MDR_like"/>
    <property type="match status" value="1"/>
</dbReference>
<feature type="domain" description="Major facilitator superfamily (MFS) profile" evidence="6">
    <location>
        <begin position="1"/>
        <end position="462"/>
    </location>
</feature>
<reference evidence="8" key="3">
    <citation type="submission" date="2025-08" db="UniProtKB">
        <authorList>
            <consortium name="RefSeq"/>
        </authorList>
    </citation>
    <scope>IDENTIFICATION</scope>
    <source>
        <strain evidence="8">CBS 342.82</strain>
    </source>
</reference>
<feature type="transmembrane region" description="Helical" evidence="5">
    <location>
        <begin position="133"/>
        <end position="159"/>
    </location>
</feature>
<feature type="transmembrane region" description="Helical" evidence="5">
    <location>
        <begin position="363"/>
        <end position="389"/>
    </location>
</feature>
<feature type="transmembrane region" description="Helical" evidence="5">
    <location>
        <begin position="401"/>
        <end position="420"/>
    </location>
</feature>
<feature type="transmembrane region" description="Helical" evidence="5">
    <location>
        <begin position="310"/>
        <end position="330"/>
    </location>
</feature>
<dbReference type="SUPFAM" id="SSF103473">
    <property type="entry name" value="MFS general substrate transporter"/>
    <property type="match status" value="1"/>
</dbReference>
<keyword evidence="3 5" id="KW-1133">Transmembrane helix</keyword>
<feature type="transmembrane region" description="Helical" evidence="5">
    <location>
        <begin position="165"/>
        <end position="183"/>
    </location>
</feature>
<dbReference type="RefSeq" id="XP_033462927.1">
    <property type="nucleotide sequence ID" value="XM_033602415.1"/>
</dbReference>
<evidence type="ECO:0000259" key="6">
    <source>
        <dbReference type="PROSITE" id="PS50850"/>
    </source>
</evidence>
<feature type="transmembrane region" description="Helical" evidence="5">
    <location>
        <begin position="337"/>
        <end position="357"/>
    </location>
</feature>
<accession>A0A6J3MCZ1</accession>
<evidence type="ECO:0000256" key="5">
    <source>
        <dbReference type="SAM" id="Phobius"/>
    </source>
</evidence>
<dbReference type="AlphaFoldDB" id="A0A6J3MCZ1"/>
<gene>
    <name evidence="8" type="ORF">K489DRAFT_349989</name>
</gene>
<sequence length="471" mass="50295">MIGTVCMAMFTNQLGLGNTLGIVGVIGETFGLENEGEEAWLVAGYSLTVGTFILLAGRLGDLYGYKRMFLIGMTWYAIWSLAAGVSVFNKSAKSGYVLFIFARAFQGIGPSMTMPAALALLGTAYRPGQTKNMAFALFGGCAPFGAVAGFLFGGLFALAWWPWTYYSQAIALAALTAFATWSIPDQPLGKDAQAMSATEKVKNLDLIGGTIGITALVLINFAWNQAVVAGWEQPYVYATLIVGCFLLAVFAYYEARLSPNPLLPFAAFNSDIAFVFGCTAAGWGTFGIWVFYAAQLVIYGRGVTPLLLSAWYSPVIPSGLISALAVGKLLGRKLSAAWVMVIGQVAFVVGSLLIATYPVQDTYWGHFFFSVLIITVGMDSSFPAATIIFSDAVEPKYQGMAASVVLTIVNYSISLALGFAGTVEIETKAGDAMRGYRNALWFAVGLAGLGLVLSLIFVVKDELSKRRSKQA</sequence>
<feature type="transmembrane region" description="Helical" evidence="5">
    <location>
        <begin position="235"/>
        <end position="253"/>
    </location>
</feature>
<dbReference type="Gene3D" id="1.20.1250.20">
    <property type="entry name" value="MFS general substrate transporter like domains"/>
    <property type="match status" value="2"/>
</dbReference>
<feature type="transmembrane region" description="Helical" evidence="5">
    <location>
        <begin position="69"/>
        <end position="88"/>
    </location>
</feature>
<proteinExistence type="predicted"/>
<dbReference type="InterPro" id="IPR020846">
    <property type="entry name" value="MFS_dom"/>
</dbReference>
<comment type="subcellular location">
    <subcellularLocation>
        <location evidence="1">Membrane</location>
        <topology evidence="1">Multi-pass membrane protein</topology>
    </subcellularLocation>
</comment>
<reference evidence="8" key="2">
    <citation type="submission" date="2020-04" db="EMBL/GenBank/DDBJ databases">
        <authorList>
            <consortium name="NCBI Genome Project"/>
        </authorList>
    </citation>
    <scope>NUCLEOTIDE SEQUENCE</scope>
    <source>
        <strain evidence="8">CBS 342.82</strain>
    </source>
</reference>
<dbReference type="GeneID" id="54360215"/>
<evidence type="ECO:0000256" key="4">
    <source>
        <dbReference type="ARBA" id="ARBA00023136"/>
    </source>
</evidence>
<keyword evidence="2 5" id="KW-0812">Transmembrane</keyword>
<dbReference type="InterPro" id="IPR011701">
    <property type="entry name" value="MFS"/>
</dbReference>
<keyword evidence="7" id="KW-1185">Reference proteome</keyword>
<protein>
    <submittedName>
        <fullName evidence="8">MFS general substrate transporter</fullName>
    </submittedName>
</protein>
<keyword evidence="4 5" id="KW-0472">Membrane</keyword>